<dbReference type="Gene3D" id="3.30.450.20">
    <property type="entry name" value="PAS domain"/>
    <property type="match status" value="1"/>
</dbReference>
<keyword evidence="9" id="KW-1185">Reference proteome</keyword>
<evidence type="ECO:0000256" key="3">
    <source>
        <dbReference type="ARBA" id="ARBA00022692"/>
    </source>
</evidence>
<dbReference type="Pfam" id="PF08269">
    <property type="entry name" value="dCache_2"/>
    <property type="match status" value="1"/>
</dbReference>
<sequence>MNGKALVATVLLLAGFIGPELSAFSQSAPPTSETAKQTEALVDKAAALIDSKGKAAFSEFRVKDSEWLHGDTYLFAYDLKANVLLNAAFPAREGTNVHGQKDTNGKAFHDAMIQAVQTKGSGWVDYMFLRPGQTQPSHKWTYVKAVKIDGVPGLVGSGFYSD</sequence>
<evidence type="ECO:0000256" key="4">
    <source>
        <dbReference type="ARBA" id="ARBA00022989"/>
    </source>
</evidence>
<feature type="domain" description="Single Cache" evidence="7">
    <location>
        <begin position="32"/>
        <end position="110"/>
    </location>
</feature>
<protein>
    <submittedName>
        <fullName evidence="8">Sodium:calcium antiporter</fullName>
    </submittedName>
</protein>
<feature type="chain" id="PRO_5007551565" evidence="6">
    <location>
        <begin position="24"/>
        <end position="162"/>
    </location>
</feature>
<evidence type="ECO:0000256" key="5">
    <source>
        <dbReference type="ARBA" id="ARBA00023136"/>
    </source>
</evidence>
<keyword evidence="3" id="KW-0812">Transmembrane</keyword>
<dbReference type="SMART" id="SM01049">
    <property type="entry name" value="Cache_2"/>
    <property type="match status" value="1"/>
</dbReference>
<evidence type="ECO:0000313" key="9">
    <source>
        <dbReference type="Proteomes" id="UP000075613"/>
    </source>
</evidence>
<evidence type="ECO:0000256" key="2">
    <source>
        <dbReference type="ARBA" id="ARBA00022475"/>
    </source>
</evidence>
<evidence type="ECO:0000313" key="8">
    <source>
        <dbReference type="EMBL" id="KXU87832.1"/>
    </source>
</evidence>
<dbReference type="AlphaFoldDB" id="A0A149PS65"/>
<evidence type="ECO:0000259" key="7">
    <source>
        <dbReference type="SMART" id="SM01049"/>
    </source>
</evidence>
<proteinExistence type="predicted"/>
<keyword evidence="4" id="KW-1133">Transmembrane helix</keyword>
<dbReference type="OrthoDB" id="9178561at2"/>
<keyword evidence="2" id="KW-1003">Cell membrane</keyword>
<name>A0A149PS65_9BURK</name>
<evidence type="ECO:0000256" key="1">
    <source>
        <dbReference type="ARBA" id="ARBA00004651"/>
    </source>
</evidence>
<comment type="subcellular location">
    <subcellularLocation>
        <location evidence="1">Cell membrane</location>
        <topology evidence="1">Multi-pass membrane protein</topology>
    </subcellularLocation>
</comment>
<keyword evidence="5" id="KW-0472">Membrane</keyword>
<dbReference type="STRING" id="1399968.CI15_13980"/>
<accession>A0A149PS65</accession>
<dbReference type="Proteomes" id="UP000075613">
    <property type="component" value="Unassembled WGS sequence"/>
</dbReference>
<feature type="signal peptide" evidence="6">
    <location>
        <begin position="1"/>
        <end position="23"/>
    </location>
</feature>
<dbReference type="RefSeq" id="WP_062128699.1">
    <property type="nucleotide sequence ID" value="NZ_LRBG01000011.1"/>
</dbReference>
<dbReference type="GO" id="GO:0005886">
    <property type="term" value="C:plasma membrane"/>
    <property type="evidence" value="ECO:0007669"/>
    <property type="project" value="UniProtKB-SubCell"/>
</dbReference>
<dbReference type="InterPro" id="IPR033480">
    <property type="entry name" value="sCache_2"/>
</dbReference>
<evidence type="ECO:0000256" key="6">
    <source>
        <dbReference type="SAM" id="SignalP"/>
    </source>
</evidence>
<dbReference type="EMBL" id="LRBG01000011">
    <property type="protein sequence ID" value="KXU87832.1"/>
    <property type="molecule type" value="Genomic_DNA"/>
</dbReference>
<dbReference type="InterPro" id="IPR004010">
    <property type="entry name" value="Double_Cache_2"/>
</dbReference>
<gene>
    <name evidence="8" type="ORF">CI15_13980</name>
</gene>
<reference evidence="8 9" key="1">
    <citation type="journal article" date="2015" name="Int. J. Syst. Evol. Microbiol.">
        <title>Burkholderia monticola sp. nov., isolated from mountain soil.</title>
        <authorList>
            <person name="Baek I."/>
            <person name="Seo B."/>
            <person name="Lee I."/>
            <person name="Yi H."/>
            <person name="Chun J."/>
        </authorList>
    </citation>
    <scope>NUCLEOTIDE SEQUENCE [LARGE SCALE GENOMIC DNA]</scope>
    <source>
        <strain evidence="8 9">JC2948</strain>
    </source>
</reference>
<keyword evidence="6" id="KW-0732">Signal</keyword>
<organism evidence="8 9">
    <name type="scientific">Paraburkholderia monticola</name>
    <dbReference type="NCBI Taxonomy" id="1399968"/>
    <lineage>
        <taxon>Bacteria</taxon>
        <taxon>Pseudomonadati</taxon>
        <taxon>Pseudomonadota</taxon>
        <taxon>Betaproteobacteria</taxon>
        <taxon>Burkholderiales</taxon>
        <taxon>Burkholderiaceae</taxon>
        <taxon>Paraburkholderia</taxon>
    </lineage>
</organism>
<comment type="caution">
    <text evidence="8">The sequence shown here is derived from an EMBL/GenBank/DDBJ whole genome shotgun (WGS) entry which is preliminary data.</text>
</comment>